<feature type="transmembrane region" description="Helical" evidence="2">
    <location>
        <begin position="100"/>
        <end position="122"/>
    </location>
</feature>
<name>A0AAD3MPH1_LATJO</name>
<organism evidence="3 4">
    <name type="scientific">Lates japonicus</name>
    <name type="common">Japanese lates</name>
    <dbReference type="NCBI Taxonomy" id="270547"/>
    <lineage>
        <taxon>Eukaryota</taxon>
        <taxon>Metazoa</taxon>
        <taxon>Chordata</taxon>
        <taxon>Craniata</taxon>
        <taxon>Vertebrata</taxon>
        <taxon>Euteleostomi</taxon>
        <taxon>Actinopterygii</taxon>
        <taxon>Neopterygii</taxon>
        <taxon>Teleostei</taxon>
        <taxon>Neoteleostei</taxon>
        <taxon>Acanthomorphata</taxon>
        <taxon>Carangaria</taxon>
        <taxon>Carangaria incertae sedis</taxon>
        <taxon>Centropomidae</taxon>
        <taxon>Lates</taxon>
    </lineage>
</organism>
<keyword evidence="4" id="KW-1185">Reference proteome</keyword>
<keyword evidence="2" id="KW-1133">Transmembrane helix</keyword>
<keyword evidence="3" id="KW-0401">Integrin</keyword>
<feature type="region of interest" description="Disordered" evidence="1">
    <location>
        <begin position="138"/>
        <end position="170"/>
    </location>
</feature>
<evidence type="ECO:0000256" key="1">
    <source>
        <dbReference type="SAM" id="MobiDB-lite"/>
    </source>
</evidence>
<accession>A0AAD3MPH1</accession>
<dbReference type="Gene3D" id="1.20.5.930">
    <property type="entry name" value="Bicelle-embedded integrin alpha(iib) transmembrane segment"/>
    <property type="match status" value="1"/>
</dbReference>
<gene>
    <name evidence="3" type="ORF">AKAME5_000962700</name>
</gene>
<proteinExistence type="predicted"/>
<reference evidence="3" key="1">
    <citation type="submission" date="2022-08" db="EMBL/GenBank/DDBJ databases">
        <title>Genome sequencing of akame (Lates japonicus).</title>
        <authorList>
            <person name="Hashiguchi Y."/>
            <person name="Takahashi H."/>
        </authorList>
    </citation>
    <scope>NUCLEOTIDE SEQUENCE</scope>
    <source>
        <strain evidence="3">Kochi</strain>
    </source>
</reference>
<evidence type="ECO:0000313" key="4">
    <source>
        <dbReference type="Proteomes" id="UP001279410"/>
    </source>
</evidence>
<evidence type="ECO:0000256" key="2">
    <source>
        <dbReference type="SAM" id="Phobius"/>
    </source>
</evidence>
<sequence>MRSVQVHKVHGKIVERKNYIISANLSSGWIEQIGLESAKFLLTSTASLEYDSNQFIFFSTGSNNNPPIRKIEAEIEVYSEADFSKGIVGGMLGGTLGRTLGGILGGMLIGLALLAALTAGLYKAGFFKSKYKEMIKKQRIKKDAGERPVPESDRGAATPEQHELDEFTSH</sequence>
<comment type="caution">
    <text evidence="3">The sequence shown here is derived from an EMBL/GenBank/DDBJ whole genome shotgun (WGS) entry which is preliminary data.</text>
</comment>
<dbReference type="GO" id="GO:0007229">
    <property type="term" value="P:integrin-mediated signaling pathway"/>
    <property type="evidence" value="ECO:0007669"/>
    <property type="project" value="UniProtKB-KW"/>
</dbReference>
<dbReference type="EMBL" id="BRZM01000030">
    <property type="protein sequence ID" value="GLD57399.1"/>
    <property type="molecule type" value="Genomic_DNA"/>
</dbReference>
<keyword evidence="2" id="KW-0472">Membrane</keyword>
<keyword evidence="2" id="KW-0812">Transmembrane</keyword>
<dbReference type="AlphaFoldDB" id="A0AAD3MPH1"/>
<dbReference type="Proteomes" id="UP001279410">
    <property type="component" value="Unassembled WGS sequence"/>
</dbReference>
<protein>
    <submittedName>
        <fullName evidence="3">Integrin alpha-M-like protein</fullName>
    </submittedName>
</protein>
<evidence type="ECO:0000313" key="3">
    <source>
        <dbReference type="EMBL" id="GLD57399.1"/>
    </source>
</evidence>
<dbReference type="Gene3D" id="2.60.40.1530">
    <property type="entry name" value="ntegrin, alpha v. Chain A, domain 4"/>
    <property type="match status" value="1"/>
</dbReference>